<keyword evidence="2" id="KW-1185">Reference proteome</keyword>
<reference evidence="1 2" key="1">
    <citation type="submission" date="2021-01" db="EMBL/GenBank/DDBJ databases">
        <title>Genomic Encyclopedia of Type Strains, Phase IV (KMG-IV): sequencing the most valuable type-strain genomes for metagenomic binning, comparative biology and taxonomic classification.</title>
        <authorList>
            <person name="Goeker M."/>
        </authorList>
    </citation>
    <scope>NUCLEOTIDE SEQUENCE [LARGE SCALE GENOMIC DNA]</scope>
    <source>
        <strain evidence="1 2">DSM 100968</strain>
    </source>
</reference>
<accession>A0ABS2Q9K0</accession>
<proteinExistence type="predicted"/>
<gene>
    <name evidence="1" type="ORF">JOC27_001912</name>
</gene>
<evidence type="ECO:0000313" key="2">
    <source>
        <dbReference type="Proteomes" id="UP000823201"/>
    </source>
</evidence>
<evidence type="ECO:0000313" key="1">
    <source>
        <dbReference type="EMBL" id="MBM7658459.1"/>
    </source>
</evidence>
<name>A0ABS2Q9K0_9BACL</name>
<dbReference type="Proteomes" id="UP000823201">
    <property type="component" value="Unassembled WGS sequence"/>
</dbReference>
<organism evidence="1 2">
    <name type="scientific">Sporolactobacillus spathodeae</name>
    <dbReference type="NCBI Taxonomy" id="1465502"/>
    <lineage>
        <taxon>Bacteria</taxon>
        <taxon>Bacillati</taxon>
        <taxon>Bacillota</taxon>
        <taxon>Bacilli</taxon>
        <taxon>Bacillales</taxon>
        <taxon>Sporolactobacillaceae</taxon>
        <taxon>Sporolactobacillus</taxon>
    </lineage>
</organism>
<dbReference type="EMBL" id="JAFBEV010000017">
    <property type="protein sequence ID" value="MBM7658459.1"/>
    <property type="molecule type" value="Genomic_DNA"/>
</dbReference>
<comment type="caution">
    <text evidence="1">The sequence shown here is derived from an EMBL/GenBank/DDBJ whole genome shotgun (WGS) entry which is preliminary data.</text>
</comment>
<protein>
    <submittedName>
        <fullName evidence="1">Uncharacterized protein</fullName>
    </submittedName>
</protein>
<sequence length="239" mass="28450">MDNLYQRYFPGNMMREIHRDRFNIDSEHELVKIRKVMSNKVQTSIASESKINNNLKTNSITNVIESPYRKKFIDFLAHNIFDVIMLNKEIKDNDLRAYFFKRGMGENLYFLTQSYYRQNKLKCNKHNMSDFITEEAREILLSKDTNNSLIFEHMVPKNIYLKKISDAAMNGSLTEKLINELFDQFLFVCTVAKKNENERLPANSMGMDWDHRDPFFRYKAVGIPFYPNIYNQLYFPSKI</sequence>